<feature type="region of interest" description="Disordered" evidence="1">
    <location>
        <begin position="46"/>
        <end position="73"/>
    </location>
</feature>
<comment type="caution">
    <text evidence="2">The sequence shown here is derived from an EMBL/GenBank/DDBJ whole genome shotgun (WGS) entry which is preliminary data.</text>
</comment>
<evidence type="ECO:0000313" key="3">
    <source>
        <dbReference type="Proteomes" id="UP000187486"/>
    </source>
</evidence>
<evidence type="ECO:0000256" key="1">
    <source>
        <dbReference type="SAM" id="MobiDB-lite"/>
    </source>
</evidence>
<dbReference type="Proteomes" id="UP000187486">
    <property type="component" value="Unassembled WGS sequence"/>
</dbReference>
<name>A0A1R0KFX7_9PSEU</name>
<reference evidence="2 3" key="1">
    <citation type="submission" date="2016-01" db="EMBL/GenBank/DDBJ databases">
        <title>Amycolatopsis coloradensis genome sequencing and assembly.</title>
        <authorList>
            <person name="Mayilraj S."/>
        </authorList>
    </citation>
    <scope>NUCLEOTIDE SEQUENCE [LARGE SCALE GENOMIC DNA]</scope>
    <source>
        <strain evidence="2 3">DSM 44225</strain>
    </source>
</reference>
<feature type="compositionally biased region" description="Polar residues" evidence="1">
    <location>
        <begin position="62"/>
        <end position="73"/>
    </location>
</feature>
<dbReference type="AlphaFoldDB" id="A0A1R0KFX7"/>
<keyword evidence="3" id="KW-1185">Reference proteome</keyword>
<gene>
    <name evidence="2" type="ORF">BS329_36865</name>
</gene>
<organism evidence="2 3">
    <name type="scientific">Amycolatopsis coloradensis</name>
    <dbReference type="NCBI Taxonomy" id="76021"/>
    <lineage>
        <taxon>Bacteria</taxon>
        <taxon>Bacillati</taxon>
        <taxon>Actinomycetota</taxon>
        <taxon>Actinomycetes</taxon>
        <taxon>Pseudonocardiales</taxon>
        <taxon>Pseudonocardiaceae</taxon>
        <taxon>Amycolatopsis</taxon>
    </lineage>
</organism>
<dbReference type="EMBL" id="MQUQ01000026">
    <property type="protein sequence ID" value="OLZ44407.1"/>
    <property type="molecule type" value="Genomic_DNA"/>
</dbReference>
<sequence length="73" mass="7679">MAVAEPHEGRTLIVGAIRGDADDVLPLRAGLLLPYGCAGDRMHATALPQLPEPRPVLPRLPASSTHTTSPHVP</sequence>
<protein>
    <submittedName>
        <fullName evidence="2">Uncharacterized protein</fullName>
    </submittedName>
</protein>
<dbReference type="STRING" id="76021.BS329_36865"/>
<accession>A0A1R0KFX7</accession>
<evidence type="ECO:0000313" key="2">
    <source>
        <dbReference type="EMBL" id="OLZ44407.1"/>
    </source>
</evidence>
<proteinExistence type="predicted"/>